<evidence type="ECO:0000313" key="9">
    <source>
        <dbReference type="RefSeq" id="XP_052743686.1"/>
    </source>
</evidence>
<comment type="cofactor">
    <cofactor evidence="5">
        <name>Mg(2+)</name>
        <dbReference type="ChEBI" id="CHEBI:18420"/>
    </cofactor>
    <cofactor evidence="5">
        <name>Mn(2+)</name>
        <dbReference type="ChEBI" id="CHEBI:29035"/>
    </cofactor>
</comment>
<keyword evidence="2 5" id="KW-0479">Metal-binding</keyword>
<gene>
    <name evidence="9" type="primary">LOC112057998</name>
</gene>
<comment type="function">
    <text evidence="5">Nuclease required for the repair of DNA interstrand cross-links (ICL). Acts as a 5'-3' exonuclease that anchors at a cut end of DNA and cleaves DNA successively at every third nucleotide, allowing to excise an ICL from one strand through flanking incisions.</text>
</comment>
<proteinExistence type="inferred from homology"/>
<organism evidence="8 9">
    <name type="scientific">Bicyclus anynana</name>
    <name type="common">Squinting bush brown butterfly</name>
    <dbReference type="NCBI Taxonomy" id="110368"/>
    <lineage>
        <taxon>Eukaryota</taxon>
        <taxon>Metazoa</taxon>
        <taxon>Ecdysozoa</taxon>
        <taxon>Arthropoda</taxon>
        <taxon>Hexapoda</taxon>
        <taxon>Insecta</taxon>
        <taxon>Pterygota</taxon>
        <taxon>Neoptera</taxon>
        <taxon>Endopterygota</taxon>
        <taxon>Lepidoptera</taxon>
        <taxon>Glossata</taxon>
        <taxon>Ditrysia</taxon>
        <taxon>Papilionoidea</taxon>
        <taxon>Nymphalidae</taxon>
        <taxon>Satyrinae</taxon>
        <taxon>Satyrini</taxon>
        <taxon>Mycalesina</taxon>
        <taxon>Bicyclus</taxon>
    </lineage>
</organism>
<evidence type="ECO:0000256" key="4">
    <source>
        <dbReference type="ARBA" id="ARBA00022842"/>
    </source>
</evidence>
<evidence type="ECO:0000256" key="6">
    <source>
        <dbReference type="SAM" id="MobiDB-lite"/>
    </source>
</evidence>
<dbReference type="Pfam" id="PF21170">
    <property type="entry name" value="FAN1_TPR"/>
    <property type="match status" value="1"/>
</dbReference>
<dbReference type="EC" id="3.1.4.1" evidence="5"/>
<name>A0ABM3LXD6_BICAN</name>
<dbReference type="SMART" id="SM00990">
    <property type="entry name" value="VRR_NUC"/>
    <property type="match status" value="1"/>
</dbReference>
<comment type="catalytic activity">
    <reaction evidence="5">
        <text>Hydrolytically removes 5'-nucleotides successively from the 3'-hydroxy termini of 3'-hydroxy-terminated oligonucleotides.</text>
        <dbReference type="EC" id="3.1.4.1"/>
    </reaction>
</comment>
<dbReference type="InterPro" id="IPR049132">
    <property type="entry name" value="FAN1-like_euk"/>
</dbReference>
<dbReference type="GeneID" id="112057998"/>
<evidence type="ECO:0000256" key="5">
    <source>
        <dbReference type="RuleBase" id="RU365033"/>
    </source>
</evidence>
<dbReference type="InterPro" id="IPR033315">
    <property type="entry name" value="Fan1-like"/>
</dbReference>
<keyword evidence="5" id="KW-0539">Nucleus</keyword>
<dbReference type="InterPro" id="IPR049126">
    <property type="entry name" value="FAN1-like_TPR"/>
</dbReference>
<comment type="similarity">
    <text evidence="5">Belongs to the FAN1 family.</text>
</comment>
<feature type="domain" description="VRR-NUC" evidence="7">
    <location>
        <begin position="699"/>
        <end position="792"/>
    </location>
</feature>
<keyword evidence="5" id="KW-0227">DNA damage</keyword>
<dbReference type="PANTHER" id="PTHR15749">
    <property type="entry name" value="FANCONI-ASSOCIATED NUCLEASE 1"/>
    <property type="match status" value="1"/>
</dbReference>
<evidence type="ECO:0000259" key="7">
    <source>
        <dbReference type="SMART" id="SM00990"/>
    </source>
</evidence>
<sequence length="812" mass="93148">MTPMGQSTLDRYFKIKNNNLSTKKVKKLTKRSRLSKSKETMKPKSSPKACSGNEVISLVSDDEDQELNCSATTTASSNTTLEYDADIKASPGISQSPSPKKKFYSPTKKRRISMKSPIKAKRNLNVSLETEGKKVNNTGITKDMDDNTTNFTRIICEYLDDRNLKCLMTETSLNLLVKIREASTPAKRIVCRMFWQMEQWCRWKKIKKNASKAKTIDDPTVMEALNYLIDNGLISVARFNGQTHDLDFDQLTKVLYADELKEVCKCFNMKAKTEEAAVQLLRNFMNGRTNITNYFTNLSQAGTTSNNETRALKKLGEKAGHCYKLADEARKTLKELYILMYIGMDYSVIRDNKLELTFLNEKIGQETYPIDSSMVDSPSVIFKSRLEFERYLDAHWTYEEFLVKTGTERCRLIESVFDLYKGIPKEEIMSYATLPVWLRRFTAPNLYMKILEEGIVDLKKDPTNGALVDEILSCIIAQDIFRQHKKAEWISERALVLYKILKDPDEAAKVLLKGLKSLPSEAKALLYPRALLLAKRKTNKIDDQLAFRLTAFARGSATWEKEIDAEHVYKVPENFTGKGKLSFVEFVNGTRTPMDAEAYCIHYYVNVMSTYTHGGHWEGRIVTTLFFLLFWDIIYARLRLPGLFLTRYQSHPLDLYTDSFYSNRKPMIDARLQEIEECTEENLVARMQATWESRPESDVSSGVHRAIGWDNVSSVAKCLGATGVAALCRRLATQYQYAHSGFPDLTLWNVNTKKISFVEVKTDSDKPSMKQKQWLLYLLDCELSARFCYVGVHTRRARARNWADVEYSDDDV</sequence>
<dbReference type="Proteomes" id="UP001652582">
    <property type="component" value="Chromosome 20"/>
</dbReference>
<feature type="region of interest" description="Disordered" evidence="6">
    <location>
        <begin position="21"/>
        <end position="54"/>
    </location>
</feature>
<keyword evidence="5" id="KW-0464">Manganese</keyword>
<evidence type="ECO:0000256" key="2">
    <source>
        <dbReference type="ARBA" id="ARBA00022723"/>
    </source>
</evidence>
<keyword evidence="8" id="KW-1185">Reference proteome</keyword>
<reference evidence="9" key="1">
    <citation type="submission" date="2025-08" db="UniProtKB">
        <authorList>
            <consortium name="RefSeq"/>
        </authorList>
    </citation>
    <scope>IDENTIFICATION</scope>
</reference>
<feature type="compositionally biased region" description="Basic residues" evidence="6">
    <location>
        <begin position="99"/>
        <end position="111"/>
    </location>
</feature>
<keyword evidence="4 5" id="KW-0460">Magnesium</keyword>
<protein>
    <recommendedName>
        <fullName evidence="5">Fanconi-associated nuclease</fullName>
        <ecNumber evidence="5">3.1.4.1</ecNumber>
    </recommendedName>
</protein>
<keyword evidence="5" id="KW-0234">DNA repair</keyword>
<dbReference type="CDD" id="cd22326">
    <property type="entry name" value="FAN1-like"/>
    <property type="match status" value="1"/>
</dbReference>
<accession>A0ABM3LXD6</accession>
<dbReference type="InterPro" id="IPR014883">
    <property type="entry name" value="VRR_NUC"/>
</dbReference>
<keyword evidence="1 5" id="KW-0540">Nuclease</keyword>
<evidence type="ECO:0000313" key="8">
    <source>
        <dbReference type="Proteomes" id="UP001652582"/>
    </source>
</evidence>
<comment type="subcellular location">
    <subcellularLocation>
        <location evidence="5">Nucleus</location>
    </subcellularLocation>
</comment>
<dbReference type="RefSeq" id="XP_052743686.1">
    <property type="nucleotide sequence ID" value="XM_052887726.1"/>
</dbReference>
<feature type="region of interest" description="Disordered" evidence="6">
    <location>
        <begin position="88"/>
        <end position="111"/>
    </location>
</feature>
<feature type="compositionally biased region" description="Basic residues" evidence="6">
    <location>
        <begin position="23"/>
        <end position="35"/>
    </location>
</feature>
<keyword evidence="3 5" id="KW-0378">Hydrolase</keyword>
<dbReference type="PANTHER" id="PTHR15749:SF4">
    <property type="entry name" value="FANCONI-ASSOCIATED NUCLEASE 1"/>
    <property type="match status" value="1"/>
</dbReference>
<evidence type="ECO:0000256" key="3">
    <source>
        <dbReference type="ARBA" id="ARBA00022801"/>
    </source>
</evidence>
<evidence type="ECO:0000256" key="1">
    <source>
        <dbReference type="ARBA" id="ARBA00022722"/>
    </source>
</evidence>
<dbReference type="Pfam" id="PF08774">
    <property type="entry name" value="VRR_NUC"/>
    <property type="match status" value="1"/>
</dbReference>